<dbReference type="PANTHER" id="PTHR42901:SF1">
    <property type="entry name" value="ALCOHOL DEHYDROGENASE"/>
    <property type="match status" value="1"/>
</dbReference>
<organism evidence="4 5">
    <name type="scientific">Pseudomonas matsuisoli</name>
    <dbReference type="NCBI Taxonomy" id="1515666"/>
    <lineage>
        <taxon>Bacteria</taxon>
        <taxon>Pseudomonadati</taxon>
        <taxon>Pseudomonadota</taxon>
        <taxon>Gammaproteobacteria</taxon>
        <taxon>Pseudomonadales</taxon>
        <taxon>Pseudomonadaceae</taxon>
        <taxon>Pseudomonas</taxon>
    </lineage>
</organism>
<proteinExistence type="inferred from homology"/>
<accession>A0A917PHS1</accession>
<dbReference type="SUPFAM" id="SSF51735">
    <property type="entry name" value="NAD(P)-binding Rossmann-fold domains"/>
    <property type="match status" value="1"/>
</dbReference>
<dbReference type="PRINTS" id="PR00081">
    <property type="entry name" value="GDHRDH"/>
</dbReference>
<evidence type="ECO:0000313" key="5">
    <source>
        <dbReference type="Proteomes" id="UP000635983"/>
    </source>
</evidence>
<dbReference type="SMART" id="SM00822">
    <property type="entry name" value="PKS_KR"/>
    <property type="match status" value="1"/>
</dbReference>
<evidence type="ECO:0000256" key="1">
    <source>
        <dbReference type="ARBA" id="ARBA00006484"/>
    </source>
</evidence>
<dbReference type="PROSITE" id="PS00061">
    <property type="entry name" value="ADH_SHORT"/>
    <property type="match status" value="1"/>
</dbReference>
<protein>
    <submittedName>
        <fullName evidence="4">Short-chain dehydrogenase</fullName>
    </submittedName>
</protein>
<keyword evidence="5" id="KW-1185">Reference proteome</keyword>
<gene>
    <name evidence="4" type="ORF">GCM10009304_01410</name>
</gene>
<comment type="similarity">
    <text evidence="1">Belongs to the short-chain dehydrogenases/reductases (SDR) family.</text>
</comment>
<dbReference type="RefSeq" id="WP_188981227.1">
    <property type="nucleotide sequence ID" value="NZ_BMPO01000001.1"/>
</dbReference>
<sequence length="245" mass="25731">MFVYTATPDLLSGRVILITGANRGIGAAAAEAFAAHGATVALLGRATEGLTEIANALEQQGYKRPSVHPLDLATAGVDDFAGLSDALAQRYGKLDGLLHNASMLGPRCSLEDTPLDAFQQVVQVNVTALLGLTRPLLPLLRASSDASLVFTSSSVGRKGRAHWGAYAISKFATEGMMQVFADEFAGSTIRANSVNPGGTRTAMRALAYPEENPKTRPTPDAIMPVYLYLMGPQSKGVNGQALDAQ</sequence>
<dbReference type="InterPro" id="IPR036291">
    <property type="entry name" value="NAD(P)-bd_dom_sf"/>
</dbReference>
<dbReference type="InterPro" id="IPR002347">
    <property type="entry name" value="SDR_fam"/>
</dbReference>
<dbReference type="Gene3D" id="3.40.50.720">
    <property type="entry name" value="NAD(P)-binding Rossmann-like Domain"/>
    <property type="match status" value="1"/>
</dbReference>
<evidence type="ECO:0000259" key="3">
    <source>
        <dbReference type="SMART" id="SM00822"/>
    </source>
</evidence>
<dbReference type="InterPro" id="IPR020904">
    <property type="entry name" value="Sc_DH/Rdtase_CS"/>
</dbReference>
<dbReference type="NCBIfam" id="NF006509">
    <property type="entry name" value="PRK08945.1"/>
    <property type="match status" value="1"/>
</dbReference>
<dbReference type="GO" id="GO:0016491">
    <property type="term" value="F:oxidoreductase activity"/>
    <property type="evidence" value="ECO:0007669"/>
    <property type="project" value="UniProtKB-KW"/>
</dbReference>
<name>A0A917PHS1_9PSED</name>
<keyword evidence="2" id="KW-0560">Oxidoreductase</keyword>
<dbReference type="Proteomes" id="UP000635983">
    <property type="component" value="Unassembled WGS sequence"/>
</dbReference>
<dbReference type="EMBL" id="BMPO01000001">
    <property type="protein sequence ID" value="GGJ79235.1"/>
    <property type="molecule type" value="Genomic_DNA"/>
</dbReference>
<dbReference type="AlphaFoldDB" id="A0A917PHS1"/>
<feature type="domain" description="Ketoreductase" evidence="3">
    <location>
        <begin position="14"/>
        <end position="212"/>
    </location>
</feature>
<dbReference type="InterPro" id="IPR057326">
    <property type="entry name" value="KR_dom"/>
</dbReference>
<dbReference type="PANTHER" id="PTHR42901">
    <property type="entry name" value="ALCOHOL DEHYDROGENASE"/>
    <property type="match status" value="1"/>
</dbReference>
<dbReference type="Pfam" id="PF00106">
    <property type="entry name" value="adh_short"/>
    <property type="match status" value="1"/>
</dbReference>
<reference evidence="4" key="2">
    <citation type="submission" date="2020-09" db="EMBL/GenBank/DDBJ databases">
        <authorList>
            <person name="Sun Q."/>
            <person name="Ohkuma M."/>
        </authorList>
    </citation>
    <scope>NUCLEOTIDE SEQUENCE</scope>
    <source>
        <strain evidence="4">JCM 30078</strain>
    </source>
</reference>
<reference evidence="4" key="1">
    <citation type="journal article" date="2014" name="Int. J. Syst. Evol. Microbiol.">
        <title>Complete genome sequence of Corynebacterium casei LMG S-19264T (=DSM 44701T), isolated from a smear-ripened cheese.</title>
        <authorList>
            <consortium name="US DOE Joint Genome Institute (JGI-PGF)"/>
            <person name="Walter F."/>
            <person name="Albersmeier A."/>
            <person name="Kalinowski J."/>
            <person name="Ruckert C."/>
        </authorList>
    </citation>
    <scope>NUCLEOTIDE SEQUENCE</scope>
    <source>
        <strain evidence="4">JCM 30078</strain>
    </source>
</reference>
<evidence type="ECO:0000256" key="2">
    <source>
        <dbReference type="ARBA" id="ARBA00023002"/>
    </source>
</evidence>
<comment type="caution">
    <text evidence="4">The sequence shown here is derived from an EMBL/GenBank/DDBJ whole genome shotgun (WGS) entry which is preliminary data.</text>
</comment>
<evidence type="ECO:0000313" key="4">
    <source>
        <dbReference type="EMBL" id="GGJ79235.1"/>
    </source>
</evidence>